<feature type="transmembrane region" description="Helical" evidence="1">
    <location>
        <begin position="181"/>
        <end position="206"/>
    </location>
</feature>
<proteinExistence type="predicted"/>
<dbReference type="Proteomes" id="UP001065549">
    <property type="component" value="Unassembled WGS sequence"/>
</dbReference>
<dbReference type="NCBIfam" id="TIGR02831">
    <property type="entry name" value="spo_II_M"/>
    <property type="match status" value="1"/>
</dbReference>
<dbReference type="InterPro" id="IPR014196">
    <property type="entry name" value="SpoIIM"/>
</dbReference>
<sequence length="209" mass="22754">MKRVQINKRYTLNQAVSVAFGSKKVLLICAFFFLTGISTGIFLELTMAFDEKTSLAGYLKQYLYMEGSNVDYPNPFFSSLTSNLLLLLIIFLAGLSALGFPAALAAITYQGMALGFCTGLIIETLKDKGMLMILTSLVPQNLILIPAFILAAAAAVNYGLYSLRSRHMASKKNLKDFSGSYILVMMFLCLAIGLACGLEAILYPIVLSP</sequence>
<keyword evidence="1" id="KW-1133">Transmembrane helix</keyword>
<dbReference type="AlphaFoldDB" id="A0A9J6QZM8"/>
<evidence type="ECO:0000313" key="2">
    <source>
        <dbReference type="EMBL" id="MCU7380906.1"/>
    </source>
</evidence>
<keyword evidence="1" id="KW-0812">Transmembrane</keyword>
<organism evidence="2 3">
    <name type="scientific">Hominibacterium faecale</name>
    <dbReference type="NCBI Taxonomy" id="2839743"/>
    <lineage>
        <taxon>Bacteria</taxon>
        <taxon>Bacillati</taxon>
        <taxon>Bacillota</taxon>
        <taxon>Clostridia</taxon>
        <taxon>Peptostreptococcales</taxon>
        <taxon>Anaerovoracaceae</taxon>
        <taxon>Hominibacterium</taxon>
    </lineage>
</organism>
<name>A0A9J6QZM8_9FIRM</name>
<dbReference type="Pfam" id="PF01944">
    <property type="entry name" value="SpoIIM"/>
    <property type="match status" value="1"/>
</dbReference>
<dbReference type="EMBL" id="JAOSHN010000016">
    <property type="protein sequence ID" value="MCU7380906.1"/>
    <property type="molecule type" value="Genomic_DNA"/>
</dbReference>
<protein>
    <submittedName>
        <fullName evidence="2">Stage II sporulation protein M</fullName>
    </submittedName>
</protein>
<feature type="transmembrane region" description="Helical" evidence="1">
    <location>
        <begin position="142"/>
        <end position="160"/>
    </location>
</feature>
<comment type="caution">
    <text evidence="2">The sequence shown here is derived from an EMBL/GenBank/DDBJ whole genome shotgun (WGS) entry which is preliminary data.</text>
</comment>
<dbReference type="InterPro" id="IPR002798">
    <property type="entry name" value="SpoIIM-like"/>
</dbReference>
<gene>
    <name evidence="2" type="primary">spoIIM</name>
    <name evidence="2" type="ORF">OBO34_21560</name>
</gene>
<accession>A0A9J6QZM8</accession>
<feature type="transmembrane region" description="Helical" evidence="1">
    <location>
        <begin position="102"/>
        <end position="122"/>
    </location>
</feature>
<dbReference type="RefSeq" id="WP_227755575.1">
    <property type="nucleotide sequence ID" value="NZ_JAJAGH010000017.1"/>
</dbReference>
<dbReference type="PIRSF" id="PIRSF038973">
    <property type="entry name" value="SpoIIM"/>
    <property type="match status" value="1"/>
</dbReference>
<feature type="transmembrane region" description="Helical" evidence="1">
    <location>
        <begin position="76"/>
        <end position="95"/>
    </location>
</feature>
<feature type="transmembrane region" description="Helical" evidence="1">
    <location>
        <begin position="25"/>
        <end position="49"/>
    </location>
</feature>
<keyword evidence="3" id="KW-1185">Reference proteome</keyword>
<keyword evidence="1" id="KW-0472">Membrane</keyword>
<evidence type="ECO:0000313" key="3">
    <source>
        <dbReference type="Proteomes" id="UP001065549"/>
    </source>
</evidence>
<reference evidence="2" key="1">
    <citation type="submission" date="2022-09" db="EMBL/GenBank/DDBJ databases">
        <title>Culturomic study of gut microbiota in children with autism spectrum disorder.</title>
        <authorList>
            <person name="Efimov B.A."/>
            <person name="Chaplin A.V."/>
            <person name="Sokolova S.R."/>
            <person name="Pikina A.P."/>
            <person name="Korzhanova M."/>
            <person name="Belova V."/>
            <person name="Korostin D."/>
        </authorList>
    </citation>
    <scope>NUCLEOTIDE SEQUENCE</scope>
    <source>
        <strain evidence="2">ASD5510</strain>
    </source>
</reference>
<evidence type="ECO:0000256" key="1">
    <source>
        <dbReference type="SAM" id="Phobius"/>
    </source>
</evidence>